<keyword evidence="1" id="KW-1003">Cell membrane</keyword>
<feature type="region of interest" description="Disordered" evidence="5">
    <location>
        <begin position="83"/>
        <end position="106"/>
    </location>
</feature>
<dbReference type="EMBL" id="RKRF01000007">
    <property type="protein sequence ID" value="RPF55525.1"/>
    <property type="molecule type" value="Genomic_DNA"/>
</dbReference>
<dbReference type="InterPro" id="IPR010445">
    <property type="entry name" value="LapA_dom"/>
</dbReference>
<accession>A0A3N5CA88</accession>
<proteinExistence type="predicted"/>
<evidence type="ECO:0000256" key="5">
    <source>
        <dbReference type="SAM" id="MobiDB-lite"/>
    </source>
</evidence>
<feature type="domain" description="Lipopolysaccharide assembly protein A" evidence="7">
    <location>
        <begin position="24"/>
        <end position="81"/>
    </location>
</feature>
<feature type="compositionally biased region" description="Acidic residues" evidence="5">
    <location>
        <begin position="88"/>
        <end position="98"/>
    </location>
</feature>
<evidence type="ECO:0000256" key="2">
    <source>
        <dbReference type="ARBA" id="ARBA00022692"/>
    </source>
</evidence>
<evidence type="ECO:0000256" key="1">
    <source>
        <dbReference type="ARBA" id="ARBA00022475"/>
    </source>
</evidence>
<keyword evidence="3 6" id="KW-1133">Transmembrane helix</keyword>
<gene>
    <name evidence="8" type="ORF">EDC24_0403</name>
</gene>
<dbReference type="GO" id="GO:0005886">
    <property type="term" value="C:plasma membrane"/>
    <property type="evidence" value="ECO:0007669"/>
    <property type="project" value="InterPro"/>
</dbReference>
<protein>
    <submittedName>
        <fullName evidence="8">Putative integral membrane protein</fullName>
    </submittedName>
</protein>
<evidence type="ECO:0000313" key="8">
    <source>
        <dbReference type="EMBL" id="RPF55525.1"/>
    </source>
</evidence>
<dbReference type="Proteomes" id="UP000276443">
    <property type="component" value="Unassembled WGS sequence"/>
</dbReference>
<feature type="transmembrane region" description="Helical" evidence="6">
    <location>
        <begin position="41"/>
        <end position="65"/>
    </location>
</feature>
<sequence length="106" mass="12070">MKQQSWIILSLVFALIIAVFAIINVDTVEVDFLFMTTDAPLILVILLSVLMGTLLIVGFSFSRIYKLQREIKELKAENQRLIKHQQEETGESIDDSTNDENGKEEV</sequence>
<keyword evidence="2 6" id="KW-0812">Transmembrane</keyword>
<dbReference type="OrthoDB" id="2990728at2"/>
<dbReference type="PANTHER" id="PTHR41335">
    <property type="entry name" value="MEMBRANE PROTEIN-RELATED"/>
    <property type="match status" value="1"/>
</dbReference>
<dbReference type="PANTHER" id="PTHR41335:SF1">
    <property type="entry name" value="MEMBRANE PROTEIN"/>
    <property type="match status" value="1"/>
</dbReference>
<keyword evidence="9" id="KW-1185">Reference proteome</keyword>
<dbReference type="RefSeq" id="WP_124219261.1">
    <property type="nucleotide sequence ID" value="NZ_RKRF01000007.1"/>
</dbReference>
<organism evidence="8 9">
    <name type="scientific">Aquisalibacillus elongatus</name>
    <dbReference type="NCBI Taxonomy" id="485577"/>
    <lineage>
        <taxon>Bacteria</taxon>
        <taxon>Bacillati</taxon>
        <taxon>Bacillota</taxon>
        <taxon>Bacilli</taxon>
        <taxon>Bacillales</taxon>
        <taxon>Bacillaceae</taxon>
        <taxon>Aquisalibacillus</taxon>
    </lineage>
</organism>
<evidence type="ECO:0000256" key="6">
    <source>
        <dbReference type="SAM" id="Phobius"/>
    </source>
</evidence>
<feature type="transmembrane region" description="Helical" evidence="6">
    <location>
        <begin position="7"/>
        <end position="25"/>
    </location>
</feature>
<dbReference type="AlphaFoldDB" id="A0A3N5CA88"/>
<evidence type="ECO:0000313" key="9">
    <source>
        <dbReference type="Proteomes" id="UP000276443"/>
    </source>
</evidence>
<reference evidence="8 9" key="1">
    <citation type="submission" date="2018-11" db="EMBL/GenBank/DDBJ databases">
        <title>Genomic Encyclopedia of Type Strains, Phase IV (KMG-IV): sequencing the most valuable type-strain genomes for metagenomic binning, comparative biology and taxonomic classification.</title>
        <authorList>
            <person name="Goeker M."/>
        </authorList>
    </citation>
    <scope>NUCLEOTIDE SEQUENCE [LARGE SCALE GENOMIC DNA]</scope>
    <source>
        <strain evidence="8 9">DSM 18090</strain>
    </source>
</reference>
<name>A0A3N5CA88_9BACI</name>
<evidence type="ECO:0000256" key="4">
    <source>
        <dbReference type="ARBA" id="ARBA00023136"/>
    </source>
</evidence>
<comment type="caution">
    <text evidence="8">The sequence shown here is derived from an EMBL/GenBank/DDBJ whole genome shotgun (WGS) entry which is preliminary data.</text>
</comment>
<dbReference type="Pfam" id="PF06305">
    <property type="entry name" value="LapA_dom"/>
    <property type="match status" value="1"/>
</dbReference>
<keyword evidence="4 6" id="KW-0472">Membrane</keyword>
<evidence type="ECO:0000256" key="3">
    <source>
        <dbReference type="ARBA" id="ARBA00022989"/>
    </source>
</evidence>
<evidence type="ECO:0000259" key="7">
    <source>
        <dbReference type="Pfam" id="PF06305"/>
    </source>
</evidence>